<dbReference type="InterPro" id="IPR011978">
    <property type="entry name" value="YgfB-like"/>
</dbReference>
<dbReference type="Proteomes" id="UP000809431">
    <property type="component" value="Unassembled WGS sequence"/>
</dbReference>
<dbReference type="SUPFAM" id="SSF101327">
    <property type="entry name" value="YgfB-like"/>
    <property type="match status" value="1"/>
</dbReference>
<dbReference type="Pfam" id="PF03695">
    <property type="entry name" value="UPF0149"/>
    <property type="match status" value="1"/>
</dbReference>
<evidence type="ECO:0000313" key="1">
    <source>
        <dbReference type="EMBL" id="MBM3117580.1"/>
    </source>
</evidence>
<gene>
    <name evidence="1" type="ORF">JMJ54_17215</name>
</gene>
<dbReference type="RefSeq" id="WP_203539794.1">
    <property type="nucleotide sequence ID" value="NZ_JAESND010000011.1"/>
</dbReference>
<dbReference type="NCBIfam" id="TIGR02292">
    <property type="entry name" value="ygfB_yecA"/>
    <property type="match status" value="1"/>
</dbReference>
<organism evidence="1 2">
    <name type="scientific">Jeongeupia naejangsanensis</name>
    <dbReference type="NCBI Taxonomy" id="613195"/>
    <lineage>
        <taxon>Bacteria</taxon>
        <taxon>Pseudomonadati</taxon>
        <taxon>Pseudomonadota</taxon>
        <taxon>Betaproteobacteria</taxon>
        <taxon>Neisseriales</taxon>
        <taxon>Chitinibacteraceae</taxon>
        <taxon>Jeongeupia</taxon>
    </lineage>
</organism>
<reference evidence="1 2" key="1">
    <citation type="submission" date="2021-01" db="EMBL/GenBank/DDBJ databases">
        <title>Draft Genome Sequence and Polyhydroxyalkanoate Biosynthetic Potential of Jeongeupia naejangsanensis Type Strain DSM 24253.</title>
        <authorList>
            <person name="Turrini P."/>
            <person name="Artuso I."/>
            <person name="Lugli G.A."/>
            <person name="Frangipani E."/>
            <person name="Ventura M."/>
            <person name="Visca P."/>
        </authorList>
    </citation>
    <scope>NUCLEOTIDE SEQUENCE [LARGE SCALE GENOMIC DNA]</scope>
    <source>
        <strain evidence="1 2">DSM 24253</strain>
    </source>
</reference>
<dbReference type="InterPro" id="IPR036255">
    <property type="entry name" value="YgfB-like_sf"/>
</dbReference>
<comment type="caution">
    <text evidence="1">The sequence shown here is derived from an EMBL/GenBank/DDBJ whole genome shotgun (WGS) entry which is preliminary data.</text>
</comment>
<accession>A0ABS2BQ94</accession>
<protein>
    <submittedName>
        <fullName evidence="1">YecA family protein</fullName>
    </submittedName>
</protein>
<dbReference type="Gene3D" id="1.20.120.740">
    <property type="entry name" value="YgfB uncharacterised protein family UPF0149, PF03695"/>
    <property type="match status" value="1"/>
</dbReference>
<dbReference type="EMBL" id="JAESND010000011">
    <property type="protein sequence ID" value="MBM3117580.1"/>
    <property type="molecule type" value="Genomic_DNA"/>
</dbReference>
<keyword evidence="2" id="KW-1185">Reference proteome</keyword>
<proteinExistence type="predicted"/>
<name>A0ABS2BQ94_9NEIS</name>
<evidence type="ECO:0000313" key="2">
    <source>
        <dbReference type="Proteomes" id="UP000809431"/>
    </source>
</evidence>
<sequence>MKFKPEPPLTETELDELADFLESDATGDECMDLSMLHGFLTAIRVGPREPEPAAWLAQVWGEDGRAPKFASAAQQTRIEDLILRYYNQLGDDLVGDTPGYTPLVYVDETTGTDIVQQWCYGFMLGTAMQPEAWQPAMDDDEIAQLLAPIFDCADDEAREAMVADGENLAEFEHELAAALPDIVPVLRAFWLARLEAAAPRTGRRRH</sequence>